<feature type="transmembrane region" description="Helical" evidence="2">
    <location>
        <begin position="35"/>
        <end position="56"/>
    </location>
</feature>
<feature type="compositionally biased region" description="Polar residues" evidence="1">
    <location>
        <begin position="82"/>
        <end position="91"/>
    </location>
</feature>
<evidence type="ECO:0000313" key="3">
    <source>
        <dbReference type="EMBL" id="NKQ58887.1"/>
    </source>
</evidence>
<dbReference type="RefSeq" id="WP_168523147.1">
    <property type="nucleotide sequence ID" value="NZ_JAAXLS010000069.1"/>
</dbReference>
<evidence type="ECO:0000313" key="4">
    <source>
        <dbReference type="Proteomes" id="UP000715441"/>
    </source>
</evidence>
<dbReference type="EMBL" id="JAAXLS010000069">
    <property type="protein sequence ID" value="NKQ58887.1"/>
    <property type="molecule type" value="Genomic_DNA"/>
</dbReference>
<name>A0ABX1JGG4_9PSEU</name>
<sequence length="91" mass="9349">MVSGTGCPPPDSEEGPFVWPVFVDRRGYRRPAMRVAAWCVALVCVGFLCAVGLLLIDRAGPDLSGHVGGSAGPAGAPTSQPVTTTPADEEP</sequence>
<evidence type="ECO:0008006" key="5">
    <source>
        <dbReference type="Google" id="ProtNLM"/>
    </source>
</evidence>
<accession>A0ABX1JGG4</accession>
<keyword evidence="2" id="KW-0812">Transmembrane</keyword>
<keyword evidence="2" id="KW-0472">Membrane</keyword>
<evidence type="ECO:0000256" key="1">
    <source>
        <dbReference type="SAM" id="MobiDB-lite"/>
    </source>
</evidence>
<comment type="caution">
    <text evidence="3">The sequence shown here is derived from an EMBL/GenBank/DDBJ whole genome shotgun (WGS) entry which is preliminary data.</text>
</comment>
<keyword evidence="2" id="KW-1133">Transmembrane helix</keyword>
<dbReference type="Proteomes" id="UP000715441">
    <property type="component" value="Unassembled WGS sequence"/>
</dbReference>
<keyword evidence="4" id="KW-1185">Reference proteome</keyword>
<evidence type="ECO:0000256" key="2">
    <source>
        <dbReference type="SAM" id="Phobius"/>
    </source>
</evidence>
<organism evidence="3 4">
    <name type="scientific">Amycolatopsis acididurans</name>
    <dbReference type="NCBI Taxonomy" id="2724524"/>
    <lineage>
        <taxon>Bacteria</taxon>
        <taxon>Bacillati</taxon>
        <taxon>Actinomycetota</taxon>
        <taxon>Actinomycetes</taxon>
        <taxon>Pseudonocardiales</taxon>
        <taxon>Pseudonocardiaceae</taxon>
        <taxon>Amycolatopsis</taxon>
    </lineage>
</organism>
<proteinExistence type="predicted"/>
<gene>
    <name evidence="3" type="ORF">HFP15_39195</name>
</gene>
<reference evidence="3 4" key="1">
    <citation type="submission" date="2020-04" db="EMBL/GenBank/DDBJ databases">
        <title>Novel species.</title>
        <authorList>
            <person name="Teo W.F.A."/>
            <person name="Lipun K."/>
            <person name="Srisuk N."/>
            <person name="Duangmal K."/>
        </authorList>
    </citation>
    <scope>NUCLEOTIDE SEQUENCE [LARGE SCALE GENOMIC DNA]</scope>
    <source>
        <strain evidence="3 4">K13G38</strain>
    </source>
</reference>
<feature type="region of interest" description="Disordered" evidence="1">
    <location>
        <begin position="65"/>
        <end position="91"/>
    </location>
</feature>
<protein>
    <recommendedName>
        <fullName evidence="5">Serine/threonine protein kinase</fullName>
    </recommendedName>
</protein>